<keyword evidence="2 4" id="KW-0808">Transferase</keyword>
<dbReference type="Pfam" id="PF01648">
    <property type="entry name" value="ACPS"/>
    <property type="match status" value="1"/>
</dbReference>
<keyword evidence="5" id="KW-1185">Reference proteome</keyword>
<evidence type="ECO:0000259" key="3">
    <source>
        <dbReference type="Pfam" id="PF01648"/>
    </source>
</evidence>
<evidence type="ECO:0000256" key="1">
    <source>
        <dbReference type="ARBA" id="ARBA00010990"/>
    </source>
</evidence>
<dbReference type="GO" id="GO:0005829">
    <property type="term" value="C:cytosol"/>
    <property type="evidence" value="ECO:0007669"/>
    <property type="project" value="TreeGrafter"/>
</dbReference>
<name>A0A2V4P4Y9_9ACTN</name>
<gene>
    <name evidence="4" type="ORF">C7C46_16805</name>
</gene>
<evidence type="ECO:0000313" key="5">
    <source>
        <dbReference type="Proteomes" id="UP000248039"/>
    </source>
</evidence>
<dbReference type="Proteomes" id="UP000248039">
    <property type="component" value="Unassembled WGS sequence"/>
</dbReference>
<accession>A0A2V4P4Y9</accession>
<dbReference type="GO" id="GO:0019878">
    <property type="term" value="P:lysine biosynthetic process via aminoadipic acid"/>
    <property type="evidence" value="ECO:0007669"/>
    <property type="project" value="TreeGrafter"/>
</dbReference>
<feature type="domain" description="4'-phosphopantetheinyl transferase" evidence="3">
    <location>
        <begin position="109"/>
        <end position="212"/>
    </location>
</feature>
<sequence>MSEGHLWLLPESAVDGFAARHGGTALLTEAERELLARRRTPGARRRYLGARVLSRYALSARCGRPLGEWRFGHGPDGRPEPLGPADGLRFNLSHTDGLIACLVTEQAACGVDVEATPAGPDAVRYLPRFLAESERALLTGPGAGPARTLAALWVLKEAYLKALGTGLRRGLAEFAFSTPHRTPIQLHDPDTPPGAPGWQFELHYPAPGFVLATAVQDGTGGRLQQTVLT</sequence>
<evidence type="ECO:0000256" key="2">
    <source>
        <dbReference type="ARBA" id="ARBA00022679"/>
    </source>
</evidence>
<comment type="caution">
    <text evidence="4">The sequence shown here is derived from an EMBL/GenBank/DDBJ whole genome shotgun (WGS) entry which is preliminary data.</text>
</comment>
<reference evidence="4 5" key="1">
    <citation type="submission" date="2018-03" db="EMBL/GenBank/DDBJ databases">
        <title>Bioinformatic expansion and discovery of thiopeptide antibiotics.</title>
        <authorList>
            <person name="Schwalen C.J."/>
            <person name="Hudson G.A."/>
            <person name="Mitchell D.A."/>
        </authorList>
    </citation>
    <scope>NUCLEOTIDE SEQUENCE [LARGE SCALE GENOMIC DNA]</scope>
    <source>
        <strain evidence="4 5">ATCC 21389</strain>
    </source>
</reference>
<dbReference type="InterPro" id="IPR037143">
    <property type="entry name" value="4-PPantetheinyl_Trfase_dom_sf"/>
</dbReference>
<dbReference type="GO" id="GO:0000287">
    <property type="term" value="F:magnesium ion binding"/>
    <property type="evidence" value="ECO:0007669"/>
    <property type="project" value="InterPro"/>
</dbReference>
<dbReference type="Gene3D" id="3.90.470.20">
    <property type="entry name" value="4'-phosphopantetheinyl transferase domain"/>
    <property type="match status" value="2"/>
</dbReference>
<dbReference type="OrthoDB" id="190168at2"/>
<dbReference type="EMBL" id="PYBW01000053">
    <property type="protein sequence ID" value="PYC78001.1"/>
    <property type="molecule type" value="Genomic_DNA"/>
</dbReference>
<dbReference type="AlphaFoldDB" id="A0A2V4P4Y9"/>
<dbReference type="SUPFAM" id="SSF56214">
    <property type="entry name" value="4'-phosphopantetheinyl transferase"/>
    <property type="match status" value="2"/>
</dbReference>
<dbReference type="InterPro" id="IPR008278">
    <property type="entry name" value="4-PPantetheinyl_Trfase_dom"/>
</dbReference>
<dbReference type="GO" id="GO:0008897">
    <property type="term" value="F:holo-[acyl-carrier-protein] synthase activity"/>
    <property type="evidence" value="ECO:0007669"/>
    <property type="project" value="InterPro"/>
</dbReference>
<comment type="similarity">
    <text evidence="1">Belongs to the P-Pant transferase superfamily. Gsp/Sfp/HetI/AcpT family.</text>
</comment>
<protein>
    <submittedName>
        <fullName evidence="4">4-phosphopantetheinyl transferase</fullName>
    </submittedName>
</protein>
<dbReference type="PANTHER" id="PTHR12215">
    <property type="entry name" value="PHOSPHOPANTETHEINE TRANSFERASE"/>
    <property type="match status" value="1"/>
</dbReference>
<evidence type="ECO:0000313" key="4">
    <source>
        <dbReference type="EMBL" id="PYC78001.1"/>
    </source>
</evidence>
<dbReference type="RefSeq" id="WP_110670468.1">
    <property type="nucleotide sequence ID" value="NZ_PYBW01000053.1"/>
</dbReference>
<dbReference type="InterPro" id="IPR050559">
    <property type="entry name" value="P-Pant_transferase_sf"/>
</dbReference>
<proteinExistence type="inferred from homology"/>
<organism evidence="4 5">
    <name type="scientific">Streptomyces tateyamensis</name>
    <dbReference type="NCBI Taxonomy" id="565073"/>
    <lineage>
        <taxon>Bacteria</taxon>
        <taxon>Bacillati</taxon>
        <taxon>Actinomycetota</taxon>
        <taxon>Actinomycetes</taxon>
        <taxon>Kitasatosporales</taxon>
        <taxon>Streptomycetaceae</taxon>
        <taxon>Streptomyces</taxon>
    </lineage>
</organism>
<dbReference type="PANTHER" id="PTHR12215:SF10">
    <property type="entry name" value="L-AMINOADIPATE-SEMIALDEHYDE DEHYDROGENASE-PHOSPHOPANTETHEINYL TRANSFERASE"/>
    <property type="match status" value="1"/>
</dbReference>